<comment type="caution">
    <text evidence="1">The sequence shown here is derived from an EMBL/GenBank/DDBJ whole genome shotgun (WGS) entry which is preliminary data.</text>
</comment>
<keyword evidence="2" id="KW-1185">Reference proteome</keyword>
<evidence type="ECO:0000313" key="1">
    <source>
        <dbReference type="EMBL" id="KAG0415876.1"/>
    </source>
</evidence>
<dbReference type="EMBL" id="JABSTQ010011014">
    <property type="protein sequence ID" value="KAG0415876.1"/>
    <property type="molecule type" value="Genomic_DNA"/>
</dbReference>
<dbReference type="Proteomes" id="UP000805193">
    <property type="component" value="Unassembled WGS sequence"/>
</dbReference>
<gene>
    <name evidence="1" type="ORF">HPB47_006940</name>
</gene>
<proteinExistence type="predicted"/>
<accession>A0AC60P9D7</accession>
<organism evidence="1 2">
    <name type="scientific">Ixodes persulcatus</name>
    <name type="common">Taiga tick</name>
    <dbReference type="NCBI Taxonomy" id="34615"/>
    <lineage>
        <taxon>Eukaryota</taxon>
        <taxon>Metazoa</taxon>
        <taxon>Ecdysozoa</taxon>
        <taxon>Arthropoda</taxon>
        <taxon>Chelicerata</taxon>
        <taxon>Arachnida</taxon>
        <taxon>Acari</taxon>
        <taxon>Parasitiformes</taxon>
        <taxon>Ixodida</taxon>
        <taxon>Ixodoidea</taxon>
        <taxon>Ixodidae</taxon>
        <taxon>Ixodinae</taxon>
        <taxon>Ixodes</taxon>
    </lineage>
</organism>
<reference evidence="1 2" key="1">
    <citation type="journal article" date="2020" name="Cell">
        <title>Large-Scale Comparative Analyses of Tick Genomes Elucidate Their Genetic Diversity and Vector Capacities.</title>
        <authorList>
            <consortium name="Tick Genome and Microbiome Consortium (TIGMIC)"/>
            <person name="Jia N."/>
            <person name="Wang J."/>
            <person name="Shi W."/>
            <person name="Du L."/>
            <person name="Sun Y."/>
            <person name="Zhan W."/>
            <person name="Jiang J.F."/>
            <person name="Wang Q."/>
            <person name="Zhang B."/>
            <person name="Ji P."/>
            <person name="Bell-Sakyi L."/>
            <person name="Cui X.M."/>
            <person name="Yuan T.T."/>
            <person name="Jiang B.G."/>
            <person name="Yang W.F."/>
            <person name="Lam T.T."/>
            <person name="Chang Q.C."/>
            <person name="Ding S.J."/>
            <person name="Wang X.J."/>
            <person name="Zhu J.G."/>
            <person name="Ruan X.D."/>
            <person name="Zhao L."/>
            <person name="Wei J.T."/>
            <person name="Ye R.Z."/>
            <person name="Que T.C."/>
            <person name="Du C.H."/>
            <person name="Zhou Y.H."/>
            <person name="Cheng J.X."/>
            <person name="Dai P.F."/>
            <person name="Guo W.B."/>
            <person name="Han X.H."/>
            <person name="Huang E.J."/>
            <person name="Li L.F."/>
            <person name="Wei W."/>
            <person name="Gao Y.C."/>
            <person name="Liu J.Z."/>
            <person name="Shao H.Z."/>
            <person name="Wang X."/>
            <person name="Wang C.C."/>
            <person name="Yang T.C."/>
            <person name="Huo Q.B."/>
            <person name="Li W."/>
            <person name="Chen H.Y."/>
            <person name="Chen S.E."/>
            <person name="Zhou L.G."/>
            <person name="Ni X.B."/>
            <person name="Tian J.H."/>
            <person name="Sheng Y."/>
            <person name="Liu T."/>
            <person name="Pan Y.S."/>
            <person name="Xia L.Y."/>
            <person name="Li J."/>
            <person name="Zhao F."/>
            <person name="Cao W.C."/>
        </authorList>
    </citation>
    <scope>NUCLEOTIDE SEQUENCE [LARGE SCALE GENOMIC DNA]</scope>
    <source>
        <strain evidence="1">Iper-2018</strain>
    </source>
</reference>
<sequence>ILGSASPVVRLSWSSSTLANRTEHLEVSEAAKPAGQHFVDGFIYVSSLIEATEQQWNMDSHVGFVDQALPVPPSSRSLSPVEAVMQNYILFPNIDRAWFEKDEFDAVSGVELPVDDGDTTTITWMIYATLLGFAVVLILLGIIAYFANMTPSPKSGKKPQLILCYYDPTLSSLSSFVLSDFCAQCCSHIVFDGFELDATKHIVSRQAPPPHPGVKLPNAIADWAPTVRANGLKLLIGLRSEHFGDLAQDDVRFREVLEEVRTRFGVLTGVSIYWENEATLDPAKQRTFYAEFYNKFKPTTFELFVRITSKGVENQQYDINFLVA</sequence>
<name>A0AC60P9D7_IXOPE</name>
<protein>
    <submittedName>
        <fullName evidence="1">Uncharacterized protein</fullName>
    </submittedName>
</protein>
<feature type="non-terminal residue" evidence="1">
    <location>
        <position position="1"/>
    </location>
</feature>
<evidence type="ECO:0000313" key="2">
    <source>
        <dbReference type="Proteomes" id="UP000805193"/>
    </source>
</evidence>